<evidence type="ECO:0000313" key="3">
    <source>
        <dbReference type="Proteomes" id="UP001500359"/>
    </source>
</evidence>
<dbReference type="RefSeq" id="WP_343855851.1">
    <property type="nucleotide sequence ID" value="NZ_BAAAFD010000001.1"/>
</dbReference>
<sequence>MKLVGIAIRERNQAPMKTREEAIVTLSEGVVGDFKRRPGKRQVTVLSLQQWQHACAELETTLPWTTRRANLLVNDIEFTAQMVGKTLKIGDLELLITAETEPCHKMDQQCQGLRAALTPDWRGGVCCKVIAGGEIRLGDALTLI</sequence>
<dbReference type="Gene3D" id="2.40.33.20">
    <property type="entry name" value="PK beta-barrel domain-like"/>
    <property type="match status" value="1"/>
</dbReference>
<reference evidence="2 3" key="1">
    <citation type="journal article" date="2019" name="Int. J. Syst. Evol. Microbiol.">
        <title>The Global Catalogue of Microorganisms (GCM) 10K type strain sequencing project: providing services to taxonomists for standard genome sequencing and annotation.</title>
        <authorList>
            <consortium name="The Broad Institute Genomics Platform"/>
            <consortium name="The Broad Institute Genome Sequencing Center for Infectious Disease"/>
            <person name="Wu L."/>
            <person name="Ma J."/>
        </authorList>
    </citation>
    <scope>NUCLEOTIDE SEQUENCE [LARGE SCALE GENOMIC DNA]</scope>
    <source>
        <strain evidence="2 3">JCM 15896</strain>
    </source>
</reference>
<dbReference type="InterPro" id="IPR052716">
    <property type="entry name" value="MOSC_domain"/>
</dbReference>
<name>A0ABN1LCD2_9ALTE</name>
<gene>
    <name evidence="2" type="ORF">GCM10009114_02750</name>
</gene>
<feature type="domain" description="MOSC" evidence="1">
    <location>
        <begin position="16"/>
        <end position="144"/>
    </location>
</feature>
<comment type="caution">
    <text evidence="2">The sequence shown here is derived from an EMBL/GenBank/DDBJ whole genome shotgun (WGS) entry which is preliminary data.</text>
</comment>
<dbReference type="SUPFAM" id="SSF50800">
    <property type="entry name" value="PK beta-barrel domain-like"/>
    <property type="match status" value="1"/>
</dbReference>
<evidence type="ECO:0000259" key="1">
    <source>
        <dbReference type="PROSITE" id="PS51340"/>
    </source>
</evidence>
<dbReference type="EMBL" id="BAAAFD010000001">
    <property type="protein sequence ID" value="GAA0852525.1"/>
    <property type="molecule type" value="Genomic_DNA"/>
</dbReference>
<evidence type="ECO:0000313" key="2">
    <source>
        <dbReference type="EMBL" id="GAA0852525.1"/>
    </source>
</evidence>
<dbReference type="InterPro" id="IPR011037">
    <property type="entry name" value="Pyrv_Knase-like_insert_dom_sf"/>
</dbReference>
<dbReference type="Proteomes" id="UP001500359">
    <property type="component" value="Unassembled WGS sequence"/>
</dbReference>
<accession>A0ABN1LCD2</accession>
<dbReference type="InterPro" id="IPR005302">
    <property type="entry name" value="MoCF_Sase_C"/>
</dbReference>
<dbReference type="PANTHER" id="PTHR36930">
    <property type="entry name" value="METAL-SULFUR CLUSTER BIOSYNTHESIS PROTEINS YUAD-RELATED"/>
    <property type="match status" value="1"/>
</dbReference>
<dbReference type="PROSITE" id="PS51340">
    <property type="entry name" value="MOSC"/>
    <property type="match status" value="1"/>
</dbReference>
<dbReference type="Pfam" id="PF03473">
    <property type="entry name" value="MOSC"/>
    <property type="match status" value="1"/>
</dbReference>
<keyword evidence="3" id="KW-1185">Reference proteome</keyword>
<protein>
    <submittedName>
        <fullName evidence="2">MOSC domain-containing protein</fullName>
    </submittedName>
</protein>
<organism evidence="2 3">
    <name type="scientific">Aliiglaciecola litoralis</name>
    <dbReference type="NCBI Taxonomy" id="582857"/>
    <lineage>
        <taxon>Bacteria</taxon>
        <taxon>Pseudomonadati</taxon>
        <taxon>Pseudomonadota</taxon>
        <taxon>Gammaproteobacteria</taxon>
        <taxon>Alteromonadales</taxon>
        <taxon>Alteromonadaceae</taxon>
        <taxon>Aliiglaciecola</taxon>
    </lineage>
</organism>
<dbReference type="PANTHER" id="PTHR36930:SF1">
    <property type="entry name" value="MOSC DOMAIN-CONTAINING PROTEIN"/>
    <property type="match status" value="1"/>
</dbReference>
<proteinExistence type="predicted"/>